<dbReference type="SUPFAM" id="SSF81301">
    <property type="entry name" value="Nucleotidyltransferase"/>
    <property type="match status" value="1"/>
</dbReference>
<comment type="caution">
    <text evidence="1">The sequence shown here is derived from an EMBL/GenBank/DDBJ whole genome shotgun (WGS) entry which is preliminary data.</text>
</comment>
<accession>A0A1F6A2Z3</accession>
<protein>
    <recommendedName>
        <fullName evidence="3">Polymerase nucleotidyl transferase domain-containing protein</fullName>
    </recommendedName>
</protein>
<dbReference type="AlphaFoldDB" id="A0A1F6A2Z3"/>
<proteinExistence type="predicted"/>
<sequence>MKTQDLVARVARSFEQKVKEKLSPRLKSFYLVGSYILGKISDQRPDINFLLVFDEFTGPQDYLSVGEVCQALEKEFAKQATIKIEFRPFRYIKPRFKNSLEVSVNPIIISTGEIQAMGGVIMNKWMTEGLKSSYKLLLGEDVLSKMTVPPITSGDLRQSGMMSLSFFSIPLSRAPAQYSDSEANLLLNESLTNAKNIIQLGVEATMEAEELANKEFVKYIENKNLLPKFYGERYGEEAQKMVTRVLEVRDKFLELKDNPEVAKEIFCAALNLAALVRKKILSLA</sequence>
<name>A0A1F6A2Z3_9BACT</name>
<reference evidence="1 2" key="1">
    <citation type="journal article" date="2016" name="Nat. Commun.">
        <title>Thousands of microbial genomes shed light on interconnected biogeochemical processes in an aquifer system.</title>
        <authorList>
            <person name="Anantharaman K."/>
            <person name="Brown C.T."/>
            <person name="Hug L.A."/>
            <person name="Sharon I."/>
            <person name="Castelle C.J."/>
            <person name="Probst A.J."/>
            <person name="Thomas B.C."/>
            <person name="Singh A."/>
            <person name="Wilkins M.J."/>
            <person name="Karaoz U."/>
            <person name="Brodie E.L."/>
            <person name="Williams K.H."/>
            <person name="Hubbard S.S."/>
            <person name="Banfield J.F."/>
        </authorList>
    </citation>
    <scope>NUCLEOTIDE SEQUENCE [LARGE SCALE GENOMIC DNA]</scope>
</reference>
<evidence type="ECO:0000313" key="1">
    <source>
        <dbReference type="EMBL" id="OGG19061.1"/>
    </source>
</evidence>
<dbReference type="EMBL" id="MFJK01000010">
    <property type="protein sequence ID" value="OGG19061.1"/>
    <property type="molecule type" value="Genomic_DNA"/>
</dbReference>
<dbReference type="Proteomes" id="UP000177871">
    <property type="component" value="Unassembled WGS sequence"/>
</dbReference>
<gene>
    <name evidence="1" type="ORF">A2721_00670</name>
</gene>
<organism evidence="1 2">
    <name type="scientific">Candidatus Gottesmanbacteria bacterium RIFCSPHIGHO2_01_FULL_47_48</name>
    <dbReference type="NCBI Taxonomy" id="1798381"/>
    <lineage>
        <taxon>Bacteria</taxon>
        <taxon>Candidatus Gottesmaniibacteriota</taxon>
    </lineage>
</organism>
<evidence type="ECO:0008006" key="3">
    <source>
        <dbReference type="Google" id="ProtNLM"/>
    </source>
</evidence>
<evidence type="ECO:0000313" key="2">
    <source>
        <dbReference type="Proteomes" id="UP000177871"/>
    </source>
</evidence>
<dbReference type="InterPro" id="IPR043519">
    <property type="entry name" value="NT_sf"/>
</dbReference>